<dbReference type="Gene3D" id="2.70.50.80">
    <property type="match status" value="1"/>
</dbReference>
<dbReference type="Pfam" id="PF17725">
    <property type="entry name" value="YBD"/>
    <property type="match status" value="1"/>
</dbReference>
<gene>
    <name evidence="9" type="ORF">CIB84_000307</name>
</gene>
<dbReference type="Gene3D" id="6.10.20.40">
    <property type="entry name" value="TEA/ATTS domain"/>
    <property type="match status" value="1"/>
</dbReference>
<dbReference type="GO" id="GO:0005634">
    <property type="term" value="C:nucleus"/>
    <property type="evidence" value="ECO:0007669"/>
    <property type="project" value="UniProtKB-SubCell"/>
</dbReference>
<organism evidence="9 10">
    <name type="scientific">Bambusicola thoracicus</name>
    <name type="common">Chinese bamboo-partridge</name>
    <name type="synonym">Perdix thoracica</name>
    <dbReference type="NCBI Taxonomy" id="9083"/>
    <lineage>
        <taxon>Eukaryota</taxon>
        <taxon>Metazoa</taxon>
        <taxon>Chordata</taxon>
        <taxon>Craniata</taxon>
        <taxon>Vertebrata</taxon>
        <taxon>Euteleostomi</taxon>
        <taxon>Archelosauria</taxon>
        <taxon>Archosauria</taxon>
        <taxon>Dinosauria</taxon>
        <taxon>Saurischia</taxon>
        <taxon>Theropoda</taxon>
        <taxon>Coelurosauria</taxon>
        <taxon>Aves</taxon>
        <taxon>Neognathae</taxon>
        <taxon>Galloanserae</taxon>
        <taxon>Galliformes</taxon>
        <taxon>Phasianidae</taxon>
        <taxon>Perdicinae</taxon>
        <taxon>Bambusicola</taxon>
    </lineage>
</organism>
<feature type="compositionally biased region" description="Basic and acidic residues" evidence="7">
    <location>
        <begin position="42"/>
        <end position="54"/>
    </location>
</feature>
<dbReference type="PANTHER" id="PTHR11834:SF4">
    <property type="entry name" value="TRANSCRIPTIONAL ENHANCER FACTOR TEF-1"/>
    <property type="match status" value="1"/>
</dbReference>
<dbReference type="SMART" id="SM00426">
    <property type="entry name" value="TEA"/>
    <property type="match status" value="1"/>
</dbReference>
<accession>A0A2P4THU6</accession>
<keyword evidence="4" id="KW-0804">Transcription</keyword>
<dbReference type="Proteomes" id="UP000237246">
    <property type="component" value="Unassembled WGS sequence"/>
</dbReference>
<reference evidence="9 10" key="1">
    <citation type="submission" date="2018-01" db="EMBL/GenBank/DDBJ databases">
        <title>Comparison of the Chinese Bamboo Partridge and Red Junglefowl genome sequences highlights the importance of demography in genome evolution.</title>
        <authorList>
            <person name="Tiley G.P."/>
            <person name="Kimball R.T."/>
            <person name="Braun E.L."/>
            <person name="Burleigh J.G."/>
        </authorList>
    </citation>
    <scope>NUCLEOTIDE SEQUENCE [LARGE SCALE GENOMIC DNA]</scope>
    <source>
        <strain evidence="9">RTK389</strain>
        <tissue evidence="9">Blood</tissue>
    </source>
</reference>
<dbReference type="GO" id="GO:0048568">
    <property type="term" value="P:embryonic organ development"/>
    <property type="evidence" value="ECO:0007669"/>
    <property type="project" value="TreeGrafter"/>
</dbReference>
<keyword evidence="3" id="KW-0238">DNA-binding</keyword>
<dbReference type="AlphaFoldDB" id="A0A2P4THU6"/>
<dbReference type="PANTHER" id="PTHR11834">
    <property type="entry name" value="TRANSCRIPTIONAL ENHANCER FACTOR TEF RELATED"/>
    <property type="match status" value="1"/>
</dbReference>
<dbReference type="OrthoDB" id="10006572at2759"/>
<evidence type="ECO:0000256" key="4">
    <source>
        <dbReference type="ARBA" id="ARBA00023163"/>
    </source>
</evidence>
<dbReference type="PRINTS" id="PR00065">
    <property type="entry name" value="TEADOMAIN"/>
</dbReference>
<dbReference type="PROSITE" id="PS00554">
    <property type="entry name" value="TEA_1"/>
    <property type="match status" value="1"/>
</dbReference>
<dbReference type="GO" id="GO:0000978">
    <property type="term" value="F:RNA polymerase II cis-regulatory region sequence-specific DNA binding"/>
    <property type="evidence" value="ECO:0007669"/>
    <property type="project" value="TreeGrafter"/>
</dbReference>
<evidence type="ECO:0000256" key="5">
    <source>
        <dbReference type="ARBA" id="ARBA00023242"/>
    </source>
</evidence>
<feature type="region of interest" description="Disordered" evidence="7">
    <location>
        <begin position="29"/>
        <end position="54"/>
    </location>
</feature>
<evidence type="ECO:0000259" key="8">
    <source>
        <dbReference type="PROSITE" id="PS51088"/>
    </source>
</evidence>
<dbReference type="EMBL" id="PPHD01000130">
    <property type="protein sequence ID" value="POI35941.1"/>
    <property type="molecule type" value="Genomic_DNA"/>
</dbReference>
<dbReference type="GO" id="GO:0000981">
    <property type="term" value="F:DNA-binding transcription factor activity, RNA polymerase II-specific"/>
    <property type="evidence" value="ECO:0007669"/>
    <property type="project" value="TreeGrafter"/>
</dbReference>
<dbReference type="Pfam" id="PF01285">
    <property type="entry name" value="TEA"/>
    <property type="match status" value="1"/>
</dbReference>
<keyword evidence="5" id="KW-0539">Nucleus</keyword>
<evidence type="ECO:0000313" key="9">
    <source>
        <dbReference type="EMBL" id="POI35941.1"/>
    </source>
</evidence>
<keyword evidence="10" id="KW-1185">Reference proteome</keyword>
<dbReference type="PROSITE" id="PS51088">
    <property type="entry name" value="TEA_2"/>
    <property type="match status" value="1"/>
</dbReference>
<dbReference type="InterPro" id="IPR041086">
    <property type="entry name" value="YBD"/>
</dbReference>
<dbReference type="InterPro" id="IPR050937">
    <property type="entry name" value="TEC1_TEAD_TF"/>
</dbReference>
<evidence type="ECO:0000256" key="7">
    <source>
        <dbReference type="SAM" id="MobiDB-lite"/>
    </source>
</evidence>
<evidence type="ECO:0000256" key="6">
    <source>
        <dbReference type="PROSITE-ProRule" id="PRU00505"/>
    </source>
</evidence>
<evidence type="ECO:0000256" key="3">
    <source>
        <dbReference type="ARBA" id="ARBA00023125"/>
    </source>
</evidence>
<sequence>MPSCGREHVRFISFKTPSLSLETPAITIEPSSWSGSESPAEDIERMSDSADKPIDNDAEGVWSPDIEQSFQEALAIYPPCGRRKIILSDEGKMYGRNELIARYIKLRTGKTRTRKQVSSHIQVLARRKSRDFHSKLKDQTAKDKALQHMAAMSSAQIVSATAIHNKLGLPGIPRPTFPGAPGFWPGMIQTGQPGSSQDVKPFVQQAYPIQPSVTAPISGSDSAFQLQPFSSSFTVSFPSHLIFHDEEQEIAFIRSLEYNKHLFVHIGHANHSYSDPLLESVDIRQIYDKFPEKKGGLKELFGKGPQNAFFLVKFWGAVPEPLLLAAPQVCVSDDMQGQMRASAVLDTAAGQEQTGVLNAQRSKTSGELLCIIKVSVVLMTKKFSVPASYA</sequence>
<keyword evidence="2" id="KW-0805">Transcription regulation</keyword>
<dbReference type="InterPro" id="IPR038096">
    <property type="entry name" value="TEA/ATTS_sf"/>
</dbReference>
<comment type="subcellular location">
    <subcellularLocation>
        <location evidence="1">Nucleus</location>
    </subcellularLocation>
</comment>
<dbReference type="GO" id="GO:0035329">
    <property type="term" value="P:hippo signaling"/>
    <property type="evidence" value="ECO:0007669"/>
    <property type="project" value="TreeGrafter"/>
</dbReference>
<evidence type="ECO:0000256" key="1">
    <source>
        <dbReference type="ARBA" id="ARBA00004123"/>
    </source>
</evidence>
<feature type="domain" description="TEA" evidence="8">
    <location>
        <begin position="55"/>
        <end position="131"/>
    </location>
</feature>
<name>A0A2P4THU6_BAMTH</name>
<evidence type="ECO:0000256" key="2">
    <source>
        <dbReference type="ARBA" id="ARBA00023015"/>
    </source>
</evidence>
<protein>
    <recommendedName>
        <fullName evidence="8">TEA domain-containing protein</fullName>
    </recommendedName>
</protein>
<dbReference type="InterPro" id="IPR000818">
    <property type="entry name" value="TEA/ATTS_dom"/>
</dbReference>
<proteinExistence type="predicted"/>
<dbReference type="GO" id="GO:0005667">
    <property type="term" value="C:transcription regulator complex"/>
    <property type="evidence" value="ECO:0007669"/>
    <property type="project" value="TreeGrafter"/>
</dbReference>
<evidence type="ECO:0000313" key="10">
    <source>
        <dbReference type="Proteomes" id="UP000237246"/>
    </source>
</evidence>
<comment type="caution">
    <text evidence="9">The sequence shown here is derived from an EMBL/GenBank/DDBJ whole genome shotgun (WGS) entry which is preliminary data.</text>
</comment>
<feature type="DNA-binding region" description="TEA" evidence="6">
    <location>
        <begin position="55"/>
        <end position="131"/>
    </location>
</feature>